<dbReference type="SUPFAM" id="SSF50978">
    <property type="entry name" value="WD40 repeat-like"/>
    <property type="match status" value="1"/>
</dbReference>
<dbReference type="SMART" id="SM00320">
    <property type="entry name" value="WD40"/>
    <property type="match status" value="6"/>
</dbReference>
<dbReference type="InterPro" id="IPR015943">
    <property type="entry name" value="WD40/YVTN_repeat-like_dom_sf"/>
</dbReference>
<name>A0A9N9MMR9_9CUCU</name>
<dbReference type="Gene3D" id="2.130.10.10">
    <property type="entry name" value="YVTN repeat-like/Quinoprotein amine dehydrogenase"/>
    <property type="match status" value="2"/>
</dbReference>
<keyword evidence="4" id="KW-1185">Reference proteome</keyword>
<dbReference type="AlphaFoldDB" id="A0A9N9MMR9"/>
<reference evidence="3" key="1">
    <citation type="submission" date="2022-01" db="EMBL/GenBank/DDBJ databases">
        <authorList>
            <person name="King R."/>
        </authorList>
    </citation>
    <scope>NUCLEOTIDE SEQUENCE</scope>
</reference>
<dbReference type="EMBL" id="OU892278">
    <property type="protein sequence ID" value="CAG9764970.1"/>
    <property type="molecule type" value="Genomic_DNA"/>
</dbReference>
<dbReference type="PANTHER" id="PTHR44414:SF1">
    <property type="entry name" value="PROTEIN NEDD1"/>
    <property type="match status" value="1"/>
</dbReference>
<proteinExistence type="predicted"/>
<dbReference type="InterPro" id="IPR001680">
    <property type="entry name" value="WD40_rpt"/>
</dbReference>
<dbReference type="GO" id="GO:0005814">
    <property type="term" value="C:centriole"/>
    <property type="evidence" value="ECO:0007669"/>
    <property type="project" value="TreeGrafter"/>
</dbReference>
<dbReference type="PROSITE" id="PS50082">
    <property type="entry name" value="WD_REPEATS_2"/>
    <property type="match status" value="1"/>
</dbReference>
<evidence type="ECO:0008006" key="5">
    <source>
        <dbReference type="Google" id="ProtNLM"/>
    </source>
</evidence>
<dbReference type="Pfam" id="PF00400">
    <property type="entry name" value="WD40"/>
    <property type="match status" value="1"/>
</dbReference>
<evidence type="ECO:0000313" key="4">
    <source>
        <dbReference type="Proteomes" id="UP001152799"/>
    </source>
</evidence>
<dbReference type="PANTHER" id="PTHR44414">
    <property type="entry name" value="PROTEIN NEDD1"/>
    <property type="match status" value="1"/>
</dbReference>
<feature type="coiled-coil region" evidence="2">
    <location>
        <begin position="540"/>
        <end position="574"/>
    </location>
</feature>
<dbReference type="GO" id="GO:0000922">
    <property type="term" value="C:spindle pole"/>
    <property type="evidence" value="ECO:0007669"/>
    <property type="project" value="TreeGrafter"/>
</dbReference>
<dbReference type="Proteomes" id="UP001152799">
    <property type="component" value="Chromosome 2"/>
</dbReference>
<gene>
    <name evidence="3" type="ORF">CEUTPL_LOCUS5590</name>
</gene>
<dbReference type="InterPro" id="IPR036322">
    <property type="entry name" value="WD40_repeat_dom_sf"/>
</dbReference>
<keyword evidence="1" id="KW-0853">WD repeat</keyword>
<protein>
    <recommendedName>
        <fullName evidence="5">Protein NEDD1</fullName>
    </recommendedName>
</protein>
<evidence type="ECO:0000256" key="2">
    <source>
        <dbReference type="SAM" id="Coils"/>
    </source>
</evidence>
<evidence type="ECO:0000256" key="1">
    <source>
        <dbReference type="PROSITE-ProRule" id="PRU00221"/>
    </source>
</evidence>
<organism evidence="3 4">
    <name type="scientific">Ceutorhynchus assimilis</name>
    <name type="common">cabbage seed weevil</name>
    <dbReference type="NCBI Taxonomy" id="467358"/>
    <lineage>
        <taxon>Eukaryota</taxon>
        <taxon>Metazoa</taxon>
        <taxon>Ecdysozoa</taxon>
        <taxon>Arthropoda</taxon>
        <taxon>Hexapoda</taxon>
        <taxon>Insecta</taxon>
        <taxon>Pterygota</taxon>
        <taxon>Neoptera</taxon>
        <taxon>Endopterygota</taxon>
        <taxon>Coleoptera</taxon>
        <taxon>Polyphaga</taxon>
        <taxon>Cucujiformia</taxon>
        <taxon>Curculionidae</taxon>
        <taxon>Ceutorhynchinae</taxon>
        <taxon>Ceutorhynchus</taxon>
    </lineage>
</organism>
<dbReference type="GO" id="GO:0005813">
    <property type="term" value="C:centrosome"/>
    <property type="evidence" value="ECO:0007669"/>
    <property type="project" value="TreeGrafter"/>
</dbReference>
<feature type="repeat" description="WD" evidence="1">
    <location>
        <begin position="200"/>
        <end position="242"/>
    </location>
</feature>
<sequence length="575" mass="63512">MFVASASSTVKFHDFPGNQLVHTYQPTCKTNGSCKSLSWSKDGNWLAVVPNAGNTEIVSLKGHCKLIHTVHDVAEPSCASFPNLTKRNLAIGTKNGQVLLYDIKSRNIKARYPRTSSAITHVGFTAKDTHCYAGCANGNILLFSSIGKNLSSTLKVPKSQSLTTVKAHAQKRNYIIAGSNEGIVSVWDFNVSSNKVKFQAGAHSGPVSSAVFSPLNCALIVSAGLDRVVRVFDIESNSRITSIPVENNILSLDFLENSLYIVMGAQNGKIHIYDTRNLQKHLHSFEAHTSAIKHITYQKNLEENLDSNNSLDNISAEVQKQTKSNEEIPASKKRTSDFFGIVQGPSASVSESFEDRMQAVIQVNNVTVPDGGDSFINLLGLDRNNTLDSFKEESADNEERLLENIHTPNPPKDEVLKFLDSNSKLKQSTSTPKFPQQDFTNEMSPIIIASTSQASKTPVNFNTASILDLSKQMVQGEVKKALDDMETKLTYQFMTHTHQIRRMVLDLHMASIKEFGKLEHSCNKIRDHVKAAEPTGSSREDALFEEIVNLKMKNQELESELARLKVSQENASNNN</sequence>
<accession>A0A9N9MMR9</accession>
<dbReference type="GO" id="GO:0007020">
    <property type="term" value="P:microtubule nucleation"/>
    <property type="evidence" value="ECO:0007669"/>
    <property type="project" value="TreeGrafter"/>
</dbReference>
<dbReference type="GO" id="GO:0005737">
    <property type="term" value="C:cytoplasm"/>
    <property type="evidence" value="ECO:0007669"/>
    <property type="project" value="TreeGrafter"/>
</dbReference>
<evidence type="ECO:0000313" key="3">
    <source>
        <dbReference type="EMBL" id="CAG9764970.1"/>
    </source>
</evidence>
<dbReference type="GO" id="GO:0036064">
    <property type="term" value="C:ciliary basal body"/>
    <property type="evidence" value="ECO:0007669"/>
    <property type="project" value="TreeGrafter"/>
</dbReference>
<dbReference type="InterPro" id="IPR052818">
    <property type="entry name" value="NEDD1_Spindle_Assembly"/>
</dbReference>
<dbReference type="GO" id="GO:0043015">
    <property type="term" value="F:gamma-tubulin binding"/>
    <property type="evidence" value="ECO:0007669"/>
    <property type="project" value="TreeGrafter"/>
</dbReference>
<keyword evidence="2" id="KW-0175">Coiled coil</keyword>
<dbReference type="OrthoDB" id="1602884at2759"/>
<dbReference type="GO" id="GO:0000278">
    <property type="term" value="P:mitotic cell cycle"/>
    <property type="evidence" value="ECO:0007669"/>
    <property type="project" value="TreeGrafter"/>
</dbReference>